<evidence type="ECO:0000313" key="4">
    <source>
        <dbReference type="Proteomes" id="UP000009096"/>
    </source>
</evidence>
<dbReference type="KEGG" id="fvr:FVEG_12419"/>
<evidence type="ECO:0000313" key="3">
    <source>
        <dbReference type="EMBL" id="EWG54131.1"/>
    </source>
</evidence>
<dbReference type="VEuPathDB" id="FungiDB:FVEG_12419"/>
<dbReference type="AlphaFoldDB" id="W7MSQ1"/>
<accession>W7MSQ1</accession>
<keyword evidence="1" id="KW-0175">Coiled coil</keyword>
<dbReference type="EMBL" id="DS022260">
    <property type="protein sequence ID" value="EWG54131.1"/>
    <property type="molecule type" value="Genomic_DNA"/>
</dbReference>
<feature type="coiled-coil region" evidence="1">
    <location>
        <begin position="116"/>
        <end position="155"/>
    </location>
</feature>
<sequence>MQDKPFLTAYPAIRSSPTVPSIWITERRNSSHQELSAVLSTPPTAHDASQPSSLPTPQKPNMFDRIRRAIICLTTSDDAEKRNKLDEVNLRRVMIEAEAFERRAIRDDMRARLELLHEWIREYDNIEKYLKDHRRKQKEERKRAAKAQAAQEKNSSESFPYVLFNMVPANQRRLVGGQASIDPGN</sequence>
<dbReference type="RefSeq" id="XP_018760322.1">
    <property type="nucleotide sequence ID" value="XM_018901767.1"/>
</dbReference>
<organism evidence="3 4">
    <name type="scientific">Gibberella moniliformis (strain M3125 / FGSC 7600)</name>
    <name type="common">Maize ear and stalk rot fungus</name>
    <name type="synonym">Fusarium verticillioides</name>
    <dbReference type="NCBI Taxonomy" id="334819"/>
    <lineage>
        <taxon>Eukaryota</taxon>
        <taxon>Fungi</taxon>
        <taxon>Dikarya</taxon>
        <taxon>Ascomycota</taxon>
        <taxon>Pezizomycotina</taxon>
        <taxon>Sordariomycetes</taxon>
        <taxon>Hypocreomycetidae</taxon>
        <taxon>Hypocreales</taxon>
        <taxon>Nectriaceae</taxon>
        <taxon>Fusarium</taxon>
        <taxon>Fusarium fujikuroi species complex</taxon>
    </lineage>
</organism>
<feature type="region of interest" description="Disordered" evidence="2">
    <location>
        <begin position="33"/>
        <end position="60"/>
    </location>
</feature>
<dbReference type="GeneID" id="30069866"/>
<dbReference type="Proteomes" id="UP000009096">
    <property type="component" value="Chromosome 4"/>
</dbReference>
<name>W7MSQ1_GIBM7</name>
<gene>
    <name evidence="3" type="ORF">FVEG_12419</name>
</gene>
<evidence type="ECO:0000256" key="2">
    <source>
        <dbReference type="SAM" id="MobiDB-lite"/>
    </source>
</evidence>
<protein>
    <submittedName>
        <fullName evidence="3">Uncharacterized protein</fullName>
    </submittedName>
</protein>
<feature type="compositionally biased region" description="Polar residues" evidence="2">
    <location>
        <begin position="33"/>
        <end position="56"/>
    </location>
</feature>
<reference evidence="3 4" key="1">
    <citation type="journal article" date="2010" name="Nature">
        <title>Comparative genomics reveals mobile pathogenicity chromosomes in Fusarium.</title>
        <authorList>
            <person name="Ma L.J."/>
            <person name="van der Does H.C."/>
            <person name="Borkovich K.A."/>
            <person name="Coleman J.J."/>
            <person name="Daboussi M.J."/>
            <person name="Di Pietro A."/>
            <person name="Dufresne M."/>
            <person name="Freitag M."/>
            <person name="Grabherr M."/>
            <person name="Henrissat B."/>
            <person name="Houterman P.M."/>
            <person name="Kang S."/>
            <person name="Shim W.B."/>
            <person name="Woloshuk C."/>
            <person name="Xie X."/>
            <person name="Xu J.R."/>
            <person name="Antoniw J."/>
            <person name="Baker S.E."/>
            <person name="Bluhm B.H."/>
            <person name="Breakspear A."/>
            <person name="Brown D.W."/>
            <person name="Butchko R.A."/>
            <person name="Chapman S."/>
            <person name="Coulson R."/>
            <person name="Coutinho P.M."/>
            <person name="Danchin E.G."/>
            <person name="Diener A."/>
            <person name="Gale L.R."/>
            <person name="Gardiner D.M."/>
            <person name="Goff S."/>
            <person name="Hammond-Kosack K.E."/>
            <person name="Hilburn K."/>
            <person name="Hua-Van A."/>
            <person name="Jonkers W."/>
            <person name="Kazan K."/>
            <person name="Kodira C.D."/>
            <person name="Koehrsen M."/>
            <person name="Kumar L."/>
            <person name="Lee Y.H."/>
            <person name="Li L."/>
            <person name="Manners J.M."/>
            <person name="Miranda-Saavedra D."/>
            <person name="Mukherjee M."/>
            <person name="Park G."/>
            <person name="Park J."/>
            <person name="Park S.Y."/>
            <person name="Proctor R.H."/>
            <person name="Regev A."/>
            <person name="Ruiz-Roldan M.C."/>
            <person name="Sain D."/>
            <person name="Sakthikumar S."/>
            <person name="Sykes S."/>
            <person name="Schwartz D.C."/>
            <person name="Turgeon B.G."/>
            <person name="Wapinski I."/>
            <person name="Yoder O."/>
            <person name="Young S."/>
            <person name="Zeng Q."/>
            <person name="Zhou S."/>
            <person name="Galagan J."/>
            <person name="Cuomo C.A."/>
            <person name="Kistler H.C."/>
            <person name="Rep M."/>
        </authorList>
    </citation>
    <scope>NUCLEOTIDE SEQUENCE [LARGE SCALE GENOMIC DNA]</scope>
    <source>
        <strain evidence="4">M3125 / FGSC 7600</strain>
    </source>
</reference>
<keyword evidence="4" id="KW-1185">Reference proteome</keyword>
<evidence type="ECO:0000256" key="1">
    <source>
        <dbReference type="SAM" id="Coils"/>
    </source>
</evidence>
<dbReference type="EMBL" id="CM000581">
    <property type="protein sequence ID" value="EWG54131.1"/>
    <property type="molecule type" value="Genomic_DNA"/>
</dbReference>
<proteinExistence type="predicted"/>
<dbReference type="OrthoDB" id="5105863at2759"/>